<evidence type="ECO:0000256" key="6">
    <source>
        <dbReference type="ARBA" id="ARBA00023235"/>
    </source>
</evidence>
<reference evidence="9 10" key="1">
    <citation type="journal article" date="2014" name="Appl. Environ. Microbiol.">
        <title>Insights into the Microbial Degradation of Rubber and Gutta-Percha by Analysis of the Complete Genome of Nocardia nova SH22a.</title>
        <authorList>
            <person name="Luo Q."/>
            <person name="Hiessl S."/>
            <person name="Poehlein A."/>
            <person name="Daniel R."/>
            <person name="Steinbuchel A."/>
        </authorList>
    </citation>
    <scope>NUCLEOTIDE SEQUENCE [LARGE SCALE GENOMIC DNA]</scope>
    <source>
        <strain evidence="9">SH22a</strain>
    </source>
</reference>
<comment type="pathway">
    <text evidence="3">Porphyrin-containing compound metabolism; protoporphyrin-IX biosynthesis; 5-aminolevulinate from L-glutamyl-tRNA(Glu): step 2/2.</text>
</comment>
<dbReference type="InterPro" id="IPR005814">
    <property type="entry name" value="Aminotrans_3"/>
</dbReference>
<evidence type="ECO:0000256" key="5">
    <source>
        <dbReference type="ARBA" id="ARBA00022898"/>
    </source>
</evidence>
<comment type="similarity">
    <text evidence="4 8">Belongs to the class-III pyridoxal-phosphate-dependent aminotransferase family. HemL subfamily.</text>
</comment>
<keyword evidence="6 8" id="KW-0413">Isomerase</keyword>
<dbReference type="InterPro" id="IPR015422">
    <property type="entry name" value="PyrdxlP-dep_Trfase_small"/>
</dbReference>
<keyword evidence="10" id="KW-1185">Reference proteome</keyword>
<dbReference type="PROSITE" id="PS00600">
    <property type="entry name" value="AA_TRANSFER_CLASS_3"/>
    <property type="match status" value="1"/>
</dbReference>
<dbReference type="GO" id="GO:0006782">
    <property type="term" value="P:protoporphyrinogen IX biosynthetic process"/>
    <property type="evidence" value="ECO:0007669"/>
    <property type="project" value="UniProtKB-UniRule"/>
</dbReference>
<dbReference type="InterPro" id="IPR004639">
    <property type="entry name" value="4pyrrol_synth_GluAld_NH2Trfase"/>
</dbReference>
<comment type="subunit">
    <text evidence="8">Homodimer.</text>
</comment>
<dbReference type="PATRIC" id="fig|1415166.3.peg.7206"/>
<dbReference type="PANTHER" id="PTHR43713">
    <property type="entry name" value="GLUTAMATE-1-SEMIALDEHYDE 2,1-AMINOMUTASE"/>
    <property type="match status" value="1"/>
</dbReference>
<dbReference type="eggNOG" id="COG0001">
    <property type="taxonomic scope" value="Bacteria"/>
</dbReference>
<sequence>MLRFRLWVGSPHYTLSSTGSARAATLDAVSFSPRATQVNVPVSAQLFERAAATIPGGVNSPVRAFNSVGGTPRFIASARGCTLTDADGNDYVDLVCSWGPMILGHAHPAVVDAVQRAATGGLSFGAPTEAEIELAEAIAARVEPVQRVRLVNSGTEATMSAVRLARGFTGRSKIIKFSGCYHGHVDALLADAGSGVATLGLPTSPGVTGAQAADTIVLPYNDLDAVAAAFAEFPDQIACVITEAAAGNMGVVPPLPGFNAGLRRLTADHGALLVMDEVMTGFRVSAAGWYGREPVEADLFTFGKVMSGGLPAAAFGGRAEVMNNLAPLGPVYQAGTLSGNPVAVAAGLATLRAADADVYAALDRNAERLGGLITSALTTAGVAHTVQYAGNMVGVFFAEDPVTDYAAAKASATWRFPAFFHALLERGVYGPPSPFEAWFVSAALDEDAFDRIAAALPAAASAAAAATPEGSRA</sequence>
<dbReference type="PANTHER" id="PTHR43713:SF3">
    <property type="entry name" value="GLUTAMATE-1-SEMIALDEHYDE 2,1-AMINOMUTASE 1, CHLOROPLASTIC-RELATED"/>
    <property type="match status" value="1"/>
</dbReference>
<evidence type="ECO:0000256" key="8">
    <source>
        <dbReference type="HAMAP-Rule" id="MF_00375"/>
    </source>
</evidence>
<dbReference type="GO" id="GO:0030170">
    <property type="term" value="F:pyridoxal phosphate binding"/>
    <property type="evidence" value="ECO:0007669"/>
    <property type="project" value="InterPro"/>
</dbReference>
<gene>
    <name evidence="8 9" type="primary">hemL</name>
    <name evidence="9" type="ORF">NONO_c70200</name>
</gene>
<dbReference type="UniPathway" id="UPA00251">
    <property type="reaction ID" value="UER00317"/>
</dbReference>
<dbReference type="EMBL" id="CP006850">
    <property type="protein sequence ID" value="AHH21781.1"/>
    <property type="molecule type" value="Genomic_DNA"/>
</dbReference>
<dbReference type="GO" id="GO:0042286">
    <property type="term" value="F:glutamate-1-semialdehyde 2,1-aminomutase activity"/>
    <property type="evidence" value="ECO:0007669"/>
    <property type="project" value="UniProtKB-UniRule"/>
</dbReference>
<proteinExistence type="inferred from homology"/>
<evidence type="ECO:0000313" key="10">
    <source>
        <dbReference type="Proteomes" id="UP000019150"/>
    </source>
</evidence>
<evidence type="ECO:0000256" key="7">
    <source>
        <dbReference type="ARBA" id="ARBA00023244"/>
    </source>
</evidence>
<evidence type="ECO:0000256" key="3">
    <source>
        <dbReference type="ARBA" id="ARBA00004819"/>
    </source>
</evidence>
<dbReference type="HOGENOM" id="CLU_016922_1_5_11"/>
<dbReference type="HAMAP" id="MF_00375">
    <property type="entry name" value="HemL_aminotrans_3"/>
    <property type="match status" value="1"/>
</dbReference>
<comment type="cofactor">
    <cofactor evidence="2 8">
        <name>pyridoxal 5'-phosphate</name>
        <dbReference type="ChEBI" id="CHEBI:597326"/>
    </cofactor>
</comment>
<dbReference type="InterPro" id="IPR049704">
    <property type="entry name" value="Aminotrans_3_PPA_site"/>
</dbReference>
<dbReference type="Gene3D" id="3.90.1150.10">
    <property type="entry name" value="Aspartate Aminotransferase, domain 1"/>
    <property type="match status" value="1"/>
</dbReference>
<dbReference type="Proteomes" id="UP000019150">
    <property type="component" value="Chromosome"/>
</dbReference>
<dbReference type="CDD" id="cd00610">
    <property type="entry name" value="OAT_like"/>
    <property type="match status" value="1"/>
</dbReference>
<feature type="modified residue" description="N6-(pyridoxal phosphate)lysine" evidence="8">
    <location>
        <position position="304"/>
    </location>
</feature>
<keyword evidence="5 8" id="KW-0663">Pyridoxal phosphate</keyword>
<dbReference type="InterPro" id="IPR015421">
    <property type="entry name" value="PyrdxlP-dep_Trfase_major"/>
</dbReference>
<dbReference type="InterPro" id="IPR015424">
    <property type="entry name" value="PyrdxlP-dep_Trfase"/>
</dbReference>
<comment type="subcellular location">
    <subcellularLocation>
        <location evidence="8">Cytoplasm</location>
    </subcellularLocation>
</comment>
<dbReference type="SUPFAM" id="SSF53383">
    <property type="entry name" value="PLP-dependent transferases"/>
    <property type="match status" value="1"/>
</dbReference>
<evidence type="ECO:0000256" key="4">
    <source>
        <dbReference type="ARBA" id="ARBA00008981"/>
    </source>
</evidence>
<protein>
    <recommendedName>
        <fullName evidence="8">Glutamate-1-semialdehyde 2,1-aminomutase</fullName>
        <shortName evidence="8">GSA</shortName>
        <ecNumber evidence="8">5.4.3.8</ecNumber>
    </recommendedName>
    <alternativeName>
        <fullName evidence="8">Glutamate-1-semialdehyde aminotransferase</fullName>
        <shortName evidence="8">GSA-AT</shortName>
    </alternativeName>
</protein>
<comment type="catalytic activity">
    <reaction evidence="1 8">
        <text>(S)-4-amino-5-oxopentanoate = 5-aminolevulinate</text>
        <dbReference type="Rhea" id="RHEA:14265"/>
        <dbReference type="ChEBI" id="CHEBI:57501"/>
        <dbReference type="ChEBI" id="CHEBI:356416"/>
        <dbReference type="EC" id="5.4.3.8"/>
    </reaction>
</comment>
<dbReference type="EC" id="5.4.3.8" evidence="8"/>
<dbReference type="AlphaFoldDB" id="W5TX40"/>
<dbReference type="FunFam" id="3.40.640.10:FF:000021">
    <property type="entry name" value="Glutamate-1-semialdehyde 2,1-aminomutase"/>
    <property type="match status" value="1"/>
</dbReference>
<evidence type="ECO:0000313" key="9">
    <source>
        <dbReference type="EMBL" id="AHH21781.1"/>
    </source>
</evidence>
<keyword evidence="7 8" id="KW-0627">Porphyrin biosynthesis</keyword>
<organism evidence="9 10">
    <name type="scientific">Nocardia nova SH22a</name>
    <dbReference type="NCBI Taxonomy" id="1415166"/>
    <lineage>
        <taxon>Bacteria</taxon>
        <taxon>Bacillati</taxon>
        <taxon>Actinomycetota</taxon>
        <taxon>Actinomycetes</taxon>
        <taxon>Mycobacteriales</taxon>
        <taxon>Nocardiaceae</taxon>
        <taxon>Nocardia</taxon>
    </lineage>
</organism>
<dbReference type="GO" id="GO:0005737">
    <property type="term" value="C:cytoplasm"/>
    <property type="evidence" value="ECO:0007669"/>
    <property type="project" value="UniProtKB-SubCell"/>
</dbReference>
<dbReference type="GO" id="GO:0008483">
    <property type="term" value="F:transaminase activity"/>
    <property type="evidence" value="ECO:0007669"/>
    <property type="project" value="InterPro"/>
</dbReference>
<keyword evidence="8" id="KW-0963">Cytoplasm</keyword>
<dbReference type="NCBIfam" id="TIGR00713">
    <property type="entry name" value="hemL"/>
    <property type="match status" value="1"/>
</dbReference>
<dbReference type="STRING" id="1415166.NONO_c70200"/>
<dbReference type="Gene3D" id="3.40.640.10">
    <property type="entry name" value="Type I PLP-dependent aspartate aminotransferase-like (Major domain)"/>
    <property type="match status" value="1"/>
</dbReference>
<evidence type="ECO:0000256" key="1">
    <source>
        <dbReference type="ARBA" id="ARBA00001579"/>
    </source>
</evidence>
<name>W5TX40_9NOCA</name>
<dbReference type="Pfam" id="PF00202">
    <property type="entry name" value="Aminotran_3"/>
    <property type="match status" value="1"/>
</dbReference>
<accession>W5TX40</accession>
<dbReference type="NCBIfam" id="NF000818">
    <property type="entry name" value="PRK00062.1"/>
    <property type="match status" value="1"/>
</dbReference>
<dbReference type="KEGG" id="nno:NONO_c70200"/>
<evidence type="ECO:0000256" key="2">
    <source>
        <dbReference type="ARBA" id="ARBA00001933"/>
    </source>
</evidence>